<reference evidence="1" key="1">
    <citation type="submission" date="2019-08" db="EMBL/GenBank/DDBJ databases">
        <authorList>
            <person name="Kucharzyk K."/>
            <person name="Murdoch R.W."/>
            <person name="Higgins S."/>
            <person name="Loffler F."/>
        </authorList>
    </citation>
    <scope>NUCLEOTIDE SEQUENCE</scope>
</reference>
<gene>
    <name evidence="1" type="ORF">SDC9_117091</name>
</gene>
<dbReference type="EMBL" id="VSSQ01023297">
    <property type="protein sequence ID" value="MPM70138.1"/>
    <property type="molecule type" value="Genomic_DNA"/>
</dbReference>
<sequence length="122" mass="13426">MRIFLSVCCLLLWPFFSSCNSSDPSNSRAYVTGKIIGTQVDYNKVIIKIISDNVTVATTSPDSSGDFTLSGPLPNQKFSLALNQKIKSFSASKNGCERSADQLRIEIPIGTTYITFHEIILE</sequence>
<name>A0A645BYE6_9ZZZZ</name>
<protein>
    <recommendedName>
        <fullName evidence="2">DUF4369 domain-containing protein</fullName>
    </recommendedName>
</protein>
<proteinExistence type="predicted"/>
<dbReference type="AlphaFoldDB" id="A0A645BYE6"/>
<evidence type="ECO:0000313" key="1">
    <source>
        <dbReference type="EMBL" id="MPM70138.1"/>
    </source>
</evidence>
<comment type="caution">
    <text evidence="1">The sequence shown here is derived from an EMBL/GenBank/DDBJ whole genome shotgun (WGS) entry which is preliminary data.</text>
</comment>
<evidence type="ECO:0008006" key="2">
    <source>
        <dbReference type="Google" id="ProtNLM"/>
    </source>
</evidence>
<organism evidence="1">
    <name type="scientific">bioreactor metagenome</name>
    <dbReference type="NCBI Taxonomy" id="1076179"/>
    <lineage>
        <taxon>unclassified sequences</taxon>
        <taxon>metagenomes</taxon>
        <taxon>ecological metagenomes</taxon>
    </lineage>
</organism>
<dbReference type="PROSITE" id="PS51257">
    <property type="entry name" value="PROKAR_LIPOPROTEIN"/>
    <property type="match status" value="1"/>
</dbReference>
<accession>A0A645BYE6</accession>